<reference evidence="9" key="1">
    <citation type="submission" date="2020-12" db="EMBL/GenBank/DDBJ databases">
        <title>Metabolic potential, ecology and presence of endohyphal bacteria is reflected in genomic diversity of Mucoromycotina.</title>
        <authorList>
            <person name="Muszewska A."/>
            <person name="Okrasinska A."/>
            <person name="Steczkiewicz K."/>
            <person name="Drgas O."/>
            <person name="Orlowska M."/>
            <person name="Perlinska-Lenart U."/>
            <person name="Aleksandrzak-Piekarczyk T."/>
            <person name="Szatraj K."/>
            <person name="Zielenkiewicz U."/>
            <person name="Pilsyk S."/>
            <person name="Malc E."/>
            <person name="Mieczkowski P."/>
            <person name="Kruszewska J.S."/>
            <person name="Biernat P."/>
            <person name="Pawlowska J."/>
        </authorList>
    </citation>
    <scope>NUCLEOTIDE SEQUENCE</scope>
    <source>
        <strain evidence="9">WA0000017839</strain>
    </source>
</reference>
<keyword evidence="5" id="KW-0853">WD repeat</keyword>
<evidence type="ECO:0000256" key="4">
    <source>
        <dbReference type="ARBA" id="ARBA00022490"/>
    </source>
</evidence>
<organism evidence="9 10">
    <name type="scientific">Mucor saturninus</name>
    <dbReference type="NCBI Taxonomy" id="64648"/>
    <lineage>
        <taxon>Eukaryota</taxon>
        <taxon>Fungi</taxon>
        <taxon>Fungi incertae sedis</taxon>
        <taxon>Mucoromycota</taxon>
        <taxon>Mucoromycotina</taxon>
        <taxon>Mucoromycetes</taxon>
        <taxon>Mucorales</taxon>
        <taxon>Mucorineae</taxon>
        <taxon>Mucoraceae</taxon>
        <taxon>Mucor</taxon>
    </lineage>
</organism>
<dbReference type="InterPro" id="IPR013905">
    <property type="entry name" value="Lgl_C_dom"/>
</dbReference>
<dbReference type="InterPro" id="IPR015943">
    <property type="entry name" value="WD40/YVTN_repeat-like_dom_sf"/>
</dbReference>
<proteinExistence type="inferred from homology"/>
<dbReference type="OrthoDB" id="19944at2759"/>
<dbReference type="InterPro" id="IPR001680">
    <property type="entry name" value="WD40_rpt"/>
</dbReference>
<accession>A0A8H7RLA9</accession>
<keyword evidence="10" id="KW-1185">Reference proteome</keyword>
<evidence type="ECO:0000313" key="10">
    <source>
        <dbReference type="Proteomes" id="UP000603453"/>
    </source>
</evidence>
<dbReference type="SMART" id="SM00320">
    <property type="entry name" value="WD40"/>
    <property type="match status" value="3"/>
</dbReference>
<dbReference type="EMBL" id="JAEPRD010000004">
    <property type="protein sequence ID" value="KAG2213049.1"/>
    <property type="molecule type" value="Genomic_DNA"/>
</dbReference>
<evidence type="ECO:0000256" key="3">
    <source>
        <dbReference type="ARBA" id="ARBA00022483"/>
    </source>
</evidence>
<feature type="compositionally biased region" description="Low complexity" evidence="7">
    <location>
        <begin position="818"/>
        <end position="830"/>
    </location>
</feature>
<dbReference type="GO" id="GO:0005737">
    <property type="term" value="C:cytoplasm"/>
    <property type="evidence" value="ECO:0007669"/>
    <property type="project" value="UniProtKB-SubCell"/>
</dbReference>
<dbReference type="Gene3D" id="2.130.10.10">
    <property type="entry name" value="YVTN repeat-like/Quinoprotein amine dehydrogenase"/>
    <property type="match status" value="1"/>
</dbReference>
<dbReference type="SUPFAM" id="SSF50969">
    <property type="entry name" value="YVTN repeat-like/Quinoprotein amine dehydrogenase"/>
    <property type="match status" value="1"/>
</dbReference>
<keyword evidence="4" id="KW-0963">Cytoplasm</keyword>
<evidence type="ECO:0000256" key="1">
    <source>
        <dbReference type="ARBA" id="ARBA00004496"/>
    </source>
</evidence>
<dbReference type="InterPro" id="IPR011044">
    <property type="entry name" value="Quino_amine_DH_bsu"/>
</dbReference>
<feature type="region of interest" description="Disordered" evidence="7">
    <location>
        <begin position="803"/>
        <end position="830"/>
    </location>
</feature>
<dbReference type="Proteomes" id="UP000603453">
    <property type="component" value="Unassembled WGS sequence"/>
</dbReference>
<dbReference type="InterPro" id="IPR036322">
    <property type="entry name" value="WD40_repeat_dom_sf"/>
</dbReference>
<dbReference type="PROSITE" id="PS50892">
    <property type="entry name" value="V_SNARE"/>
    <property type="match status" value="1"/>
</dbReference>
<comment type="caution">
    <text evidence="9">The sequence shown here is derived from an EMBL/GenBank/DDBJ whole genome shotgun (WGS) entry which is preliminary data.</text>
</comment>
<protein>
    <recommendedName>
        <fullName evidence="8">V-SNARE coiled-coil homology domain-containing protein</fullName>
    </recommendedName>
</protein>
<sequence length="1101" mass="122924">MSLLDKITGLAIKAKDNVVSKTFISKDRRLEQSLSESIKVNDIYFEKMSTYGLPSVINVVAFDCVAGLLAVAGDSNHGYIKVFGKGISTTIKVPNPVGIKHLQFKTGFPILVVIDKANNIITIDLRTKSIRHVLAAQEIITSQAYCTGTDWLFIGYANGFIDVFDIMQGIITPYQIPDLLETQQEKTEEANSSHIVVDLQMHPTELNTLLIGYETTVFIWNIRENTIRKSFSLHNLDKSSPYRNAHLTSLAWSPNGSRFIAGYDDGCTHLWEIKNEQKPISSRKLSQNFVPGNKEENVAEAIYQIAWYANVATHRSYVVVAGGTNPADIKGLNILEYDLDSDSREPKKQSIMPLPTDLSHFVILSTDPYYLGMHNPFGIMVVDQNHCLRAYSFDHGYPPLKLPPALEFLGPNVSHACHLSQLPATSYKKLSSIVSLDRKTRYFPITGGVAGPNHIYHVESNDILITIHQGEIVKFWDASYTALRPLSHLTIYCLDHVETPDAFLCCLDVNKENGAFTIGFSDGTILIYECHTEEPEEEPVIDARAKSRHEEIITSCDDTLKEISGLLEDMGPDSDTEHHNDDNNNPFVVPVPTLQEPPTEVPETPSPMKSKIFKRLDKSGDKPGFYASVKVALNSPVKSVVSIGESIIAVATDNGKITVLDIHKQMVLFTHNIAQSDYHNTVVIPAANLKSEIATELQEADPAAEEQKKPATVTTLGFFNTYSPSKVMTPTTQLFVGLSNGHVYQFNLALLVERGPSIAATDLMNDYLLLRVTPETDLLEMHVIDLKGKSQLAMSELELVKENTQQSTESLAEDEASPKPSSVVSSNSSVVSANTSKRMAAIGKAEYRQQENPHFIICVSLTGVNVVLSGFNVKLFSKEFKDIKVVRSEIIHSHNGVCLCLVLDNGKLAFYSLPTLGLMLEMNLPKNCLLERLHECSLSQDGRILFWTGKYEMEQFSFIPKPDFPAGDSIILFDSQKAIASHPSLINQQQRPKKSWLDTVAGAFTREPLTLPELELLMGRTPMEDPKEIRQQKIEAYKAKQYEPSPSKGVFSQLGDKMNERGDKINELDKKFEDMNAASGDFLKSVREYNERQERKKWWEF</sequence>
<dbReference type="SUPFAM" id="SSF50978">
    <property type="entry name" value="WD40 repeat-like"/>
    <property type="match status" value="1"/>
</dbReference>
<dbReference type="GO" id="GO:0006893">
    <property type="term" value="P:Golgi to plasma membrane transport"/>
    <property type="evidence" value="ECO:0007669"/>
    <property type="project" value="TreeGrafter"/>
</dbReference>
<keyword evidence="3" id="KW-0268">Exocytosis</keyword>
<dbReference type="GO" id="GO:0005886">
    <property type="term" value="C:plasma membrane"/>
    <property type="evidence" value="ECO:0007669"/>
    <property type="project" value="TreeGrafter"/>
</dbReference>
<evidence type="ECO:0000256" key="2">
    <source>
        <dbReference type="ARBA" id="ARBA00008070"/>
    </source>
</evidence>
<dbReference type="PROSITE" id="PS50082">
    <property type="entry name" value="WD_REPEATS_2"/>
    <property type="match status" value="1"/>
</dbReference>
<dbReference type="CDD" id="cd15873">
    <property type="entry name" value="R-SNARE_STXBP5_6"/>
    <property type="match status" value="1"/>
</dbReference>
<evidence type="ECO:0000313" key="9">
    <source>
        <dbReference type="EMBL" id="KAG2213049.1"/>
    </source>
</evidence>
<evidence type="ECO:0000256" key="5">
    <source>
        <dbReference type="PROSITE-ProRule" id="PRU00221"/>
    </source>
</evidence>
<gene>
    <name evidence="9" type="ORF">INT47_011198</name>
</gene>
<feature type="domain" description="V-SNARE coiled-coil homology" evidence="8">
    <location>
        <begin position="1036"/>
        <end position="1100"/>
    </location>
</feature>
<comment type="similarity">
    <text evidence="2">Belongs to the WD repeat L(2)GL family.</text>
</comment>
<evidence type="ECO:0000256" key="6">
    <source>
        <dbReference type="PROSITE-ProRule" id="PRU00290"/>
    </source>
</evidence>
<dbReference type="PANTHER" id="PTHR10241">
    <property type="entry name" value="LETHAL 2 GIANT LARVAE PROTEIN"/>
    <property type="match status" value="1"/>
</dbReference>
<dbReference type="GO" id="GO:0006887">
    <property type="term" value="P:exocytosis"/>
    <property type="evidence" value="ECO:0007669"/>
    <property type="project" value="UniProtKB-KW"/>
</dbReference>
<dbReference type="AlphaFoldDB" id="A0A8H7RLA9"/>
<dbReference type="GO" id="GO:0005096">
    <property type="term" value="F:GTPase activator activity"/>
    <property type="evidence" value="ECO:0007669"/>
    <property type="project" value="TreeGrafter"/>
</dbReference>
<dbReference type="Pfam" id="PF08596">
    <property type="entry name" value="Lgl_C"/>
    <property type="match status" value="1"/>
</dbReference>
<feature type="repeat" description="WD" evidence="5">
    <location>
        <begin position="247"/>
        <end position="281"/>
    </location>
</feature>
<keyword evidence="6" id="KW-0175">Coiled coil</keyword>
<dbReference type="GO" id="GO:0045159">
    <property type="term" value="F:myosin II binding"/>
    <property type="evidence" value="ECO:0007669"/>
    <property type="project" value="TreeGrafter"/>
</dbReference>
<evidence type="ECO:0000256" key="7">
    <source>
        <dbReference type="SAM" id="MobiDB-lite"/>
    </source>
</evidence>
<name>A0A8H7RLA9_9FUNG</name>
<dbReference type="InterPro" id="IPR042855">
    <property type="entry name" value="V_SNARE_CC"/>
</dbReference>
<comment type="subcellular location">
    <subcellularLocation>
        <location evidence="1">Cytoplasm</location>
    </subcellularLocation>
</comment>
<dbReference type="GO" id="GO:0019905">
    <property type="term" value="F:syntaxin binding"/>
    <property type="evidence" value="ECO:0007669"/>
    <property type="project" value="TreeGrafter"/>
</dbReference>
<evidence type="ECO:0000259" key="8">
    <source>
        <dbReference type="PROSITE" id="PS50892"/>
    </source>
</evidence>
<dbReference type="PANTHER" id="PTHR10241:SF25">
    <property type="entry name" value="TOMOSYN, ISOFORM C"/>
    <property type="match status" value="1"/>
</dbReference>